<dbReference type="SUPFAM" id="SSF52540">
    <property type="entry name" value="P-loop containing nucleoside triphosphate hydrolases"/>
    <property type="match status" value="1"/>
</dbReference>
<dbReference type="Gene3D" id="1.10.8.430">
    <property type="entry name" value="Helical domain of apoptotic protease-activating factors"/>
    <property type="match status" value="1"/>
</dbReference>
<evidence type="ECO:0000256" key="1">
    <source>
        <dbReference type="ARBA" id="ARBA00008894"/>
    </source>
</evidence>
<dbReference type="GO" id="GO:0043531">
    <property type="term" value="F:ADP binding"/>
    <property type="evidence" value="ECO:0007669"/>
    <property type="project" value="InterPro"/>
</dbReference>
<protein>
    <recommendedName>
        <fullName evidence="4">NB-ARC domain-containing protein</fullName>
    </recommendedName>
</protein>
<feature type="compositionally biased region" description="Polar residues" evidence="3">
    <location>
        <begin position="21"/>
        <end position="31"/>
    </location>
</feature>
<gene>
    <name evidence="5" type="ORF">ZIOFF_046262</name>
</gene>
<name>A0A8J5FYQ7_ZINOF</name>
<proteinExistence type="inferred from homology"/>
<keyword evidence="2" id="KW-0067">ATP-binding</keyword>
<dbReference type="InterPro" id="IPR042197">
    <property type="entry name" value="Apaf_helical"/>
</dbReference>
<dbReference type="Pfam" id="PF00931">
    <property type="entry name" value="NB-ARC"/>
    <property type="match status" value="1"/>
</dbReference>
<feature type="region of interest" description="Disordered" evidence="3">
    <location>
        <begin position="1"/>
        <end position="31"/>
    </location>
</feature>
<dbReference type="EMBL" id="JACMSC010000012">
    <property type="protein sequence ID" value="KAG6498350.1"/>
    <property type="molecule type" value="Genomic_DNA"/>
</dbReference>
<dbReference type="Proteomes" id="UP000734854">
    <property type="component" value="Unassembled WGS sequence"/>
</dbReference>
<dbReference type="AlphaFoldDB" id="A0A8J5FYQ7"/>
<comment type="similarity">
    <text evidence="1">Belongs to the disease resistance NB-LRR family.</text>
</comment>
<dbReference type="InterPro" id="IPR002182">
    <property type="entry name" value="NB-ARC"/>
</dbReference>
<dbReference type="PANTHER" id="PTHR33463">
    <property type="entry name" value="NB-ARC DOMAIN-CONTAINING PROTEIN-RELATED"/>
    <property type="match status" value="1"/>
</dbReference>
<evidence type="ECO:0000256" key="3">
    <source>
        <dbReference type="SAM" id="MobiDB-lite"/>
    </source>
</evidence>
<dbReference type="InterPro" id="IPR027417">
    <property type="entry name" value="P-loop_NTPase"/>
</dbReference>
<dbReference type="InterPro" id="IPR050905">
    <property type="entry name" value="Plant_NBS-LRR"/>
</dbReference>
<reference evidence="5 6" key="1">
    <citation type="submission" date="2020-08" db="EMBL/GenBank/DDBJ databases">
        <title>Plant Genome Project.</title>
        <authorList>
            <person name="Zhang R.-G."/>
        </authorList>
    </citation>
    <scope>NUCLEOTIDE SEQUENCE [LARGE SCALE GENOMIC DNA]</scope>
    <source>
        <tissue evidence="5">Rhizome</tissue>
    </source>
</reference>
<comment type="caution">
    <text evidence="5">The sequence shown here is derived from an EMBL/GenBank/DDBJ whole genome shotgun (WGS) entry which is preliminary data.</text>
</comment>
<evidence type="ECO:0000313" key="6">
    <source>
        <dbReference type="Proteomes" id="UP000734854"/>
    </source>
</evidence>
<dbReference type="Gene3D" id="3.80.10.10">
    <property type="entry name" value="Ribonuclease Inhibitor"/>
    <property type="match status" value="1"/>
</dbReference>
<accession>A0A8J5FYQ7</accession>
<keyword evidence="2" id="KW-0547">Nucleotide-binding</keyword>
<organism evidence="5 6">
    <name type="scientific">Zingiber officinale</name>
    <name type="common">Ginger</name>
    <name type="synonym">Amomum zingiber</name>
    <dbReference type="NCBI Taxonomy" id="94328"/>
    <lineage>
        <taxon>Eukaryota</taxon>
        <taxon>Viridiplantae</taxon>
        <taxon>Streptophyta</taxon>
        <taxon>Embryophyta</taxon>
        <taxon>Tracheophyta</taxon>
        <taxon>Spermatophyta</taxon>
        <taxon>Magnoliopsida</taxon>
        <taxon>Liliopsida</taxon>
        <taxon>Zingiberales</taxon>
        <taxon>Zingiberaceae</taxon>
        <taxon>Zingiber</taxon>
    </lineage>
</organism>
<dbReference type="InterPro" id="IPR032675">
    <property type="entry name" value="LRR_dom_sf"/>
</dbReference>
<keyword evidence="6" id="KW-1185">Reference proteome</keyword>
<evidence type="ECO:0000259" key="4">
    <source>
        <dbReference type="Pfam" id="PF00931"/>
    </source>
</evidence>
<dbReference type="GO" id="GO:0005524">
    <property type="term" value="F:ATP binding"/>
    <property type="evidence" value="ECO:0007669"/>
    <property type="project" value="UniProtKB-KW"/>
</dbReference>
<evidence type="ECO:0000256" key="2">
    <source>
        <dbReference type="ARBA" id="ARBA00022840"/>
    </source>
</evidence>
<feature type="domain" description="NB-ARC" evidence="4">
    <location>
        <begin position="36"/>
        <end position="103"/>
    </location>
</feature>
<evidence type="ECO:0000313" key="5">
    <source>
        <dbReference type="EMBL" id="KAG6498350.1"/>
    </source>
</evidence>
<dbReference type="SUPFAM" id="SSF52058">
    <property type="entry name" value="L domain-like"/>
    <property type="match status" value="1"/>
</dbReference>
<sequence length="477" mass="54103">MADIQQWSDLRSKQWAPAVESSESPVGTSESPISKLKFEHVVWIVASKECKLQKLQMDLAKNVGLNLKDDESEDDCSYKLCNFLKEKHCLLFLDVIWQSYELFMLGMEQVTAEHGKEQKRKKKLANLASDPAWELFLKYAGKDVINSEPGINQLAREIVKECAGLLALITVGRAMSAKRSWDSWNDALMQLRPSQMPEVTSIKMHDVIRDMDLWMVSDCGSNQYRLPFPQTFHAHAPTEPYATLNSWDIFQALLVLAFLELSGTDIAELSREIKMLSELQHLNLNFTPIVTVPTELSSLAKLEYLLLVGTERLIKVPMGTLSNLPLLKLLDSYESKYANLNELEEFQGRQKYIGITLDSKATLERLGSLPLLSIWKLQLQDMRDLACPSQLFERIMRSDNIRQGLERLEIVDAMIDDELIVTGNNKDIEKGFECLSTVVFVTEPEFFLLPSPDAKIFSASCCSSGGLEQWLPSITDR</sequence>